<dbReference type="FunFam" id="2.130.10.10:FF:001686">
    <property type="entry name" value="Inositol polyphosphate phosphatase, putative"/>
    <property type="match status" value="1"/>
</dbReference>
<feature type="region of interest" description="Disordered" evidence="1">
    <location>
        <begin position="1"/>
        <end position="529"/>
    </location>
</feature>
<keyword evidence="4" id="KW-1185">Reference proteome</keyword>
<dbReference type="EMBL" id="KZ821455">
    <property type="protein sequence ID" value="PYH35663.1"/>
    <property type="molecule type" value="Genomic_DNA"/>
</dbReference>
<feature type="compositionally biased region" description="Polar residues" evidence="1">
    <location>
        <begin position="419"/>
        <end position="428"/>
    </location>
</feature>
<dbReference type="InterPro" id="IPR036322">
    <property type="entry name" value="WD40_repeat_dom_sf"/>
</dbReference>
<dbReference type="FunFam" id="3.60.10.10:FF:000036">
    <property type="entry name" value="Inositol polyphosphate phosphatase, putative"/>
    <property type="match status" value="1"/>
</dbReference>
<evidence type="ECO:0000256" key="1">
    <source>
        <dbReference type="SAM" id="MobiDB-lite"/>
    </source>
</evidence>
<dbReference type="SMART" id="SM00320">
    <property type="entry name" value="WD40"/>
    <property type="match status" value="3"/>
</dbReference>
<dbReference type="SMART" id="SM00128">
    <property type="entry name" value="IPPc"/>
    <property type="match status" value="1"/>
</dbReference>
<reference evidence="3" key="1">
    <citation type="submission" date="2016-12" db="EMBL/GenBank/DDBJ databases">
        <title>The genomes of Aspergillus section Nigri reveals drivers in fungal speciation.</title>
        <authorList>
            <consortium name="DOE Joint Genome Institute"/>
            <person name="Vesth T.C."/>
            <person name="Nybo J."/>
            <person name="Theobald S."/>
            <person name="Brandl J."/>
            <person name="Frisvad J.C."/>
            <person name="Nielsen K.F."/>
            <person name="Lyhne E.K."/>
            <person name="Kogle M.E."/>
            <person name="Kuo A."/>
            <person name="Riley R."/>
            <person name="Clum A."/>
            <person name="Nolan M."/>
            <person name="Lipzen A."/>
            <person name="Salamov A."/>
            <person name="Henrissat B."/>
            <person name="Wiebenga A."/>
            <person name="De Vries R.P."/>
            <person name="Grigoriev I.V."/>
            <person name="Mortensen U.H."/>
            <person name="Andersen M.R."/>
            <person name="Baker S.E."/>
        </authorList>
    </citation>
    <scope>NUCLEOTIDE SEQUENCE [LARGE SCALE GENOMIC DNA]</scope>
    <source>
        <strain evidence="3">CBS 115656</strain>
    </source>
</reference>
<feature type="compositionally biased region" description="Basic and acidic residues" evidence="1">
    <location>
        <begin position="405"/>
        <end position="415"/>
    </location>
</feature>
<feature type="compositionally biased region" description="Basic and acidic residues" evidence="1">
    <location>
        <begin position="467"/>
        <end position="488"/>
    </location>
</feature>
<dbReference type="InterPro" id="IPR046985">
    <property type="entry name" value="IP5"/>
</dbReference>
<feature type="compositionally biased region" description="Basic and acidic residues" evidence="1">
    <location>
        <begin position="429"/>
        <end position="439"/>
    </location>
</feature>
<dbReference type="RefSeq" id="XP_025481141.1">
    <property type="nucleotide sequence ID" value="XM_025619313.1"/>
</dbReference>
<feature type="compositionally biased region" description="Pro residues" evidence="1">
    <location>
        <begin position="457"/>
        <end position="466"/>
    </location>
</feature>
<dbReference type="GO" id="GO:0004439">
    <property type="term" value="F:phosphatidylinositol-4,5-bisphosphate 5-phosphatase activity"/>
    <property type="evidence" value="ECO:0007669"/>
    <property type="project" value="TreeGrafter"/>
</dbReference>
<dbReference type="SUPFAM" id="SSF56219">
    <property type="entry name" value="DNase I-like"/>
    <property type="match status" value="1"/>
</dbReference>
<evidence type="ECO:0000259" key="2">
    <source>
        <dbReference type="SMART" id="SM00128"/>
    </source>
</evidence>
<dbReference type="GeneID" id="37121769"/>
<feature type="compositionally biased region" description="Low complexity" evidence="1">
    <location>
        <begin position="264"/>
        <end position="280"/>
    </location>
</feature>
<dbReference type="Gene3D" id="2.130.10.10">
    <property type="entry name" value="YVTN repeat-like/Quinoprotein amine dehydrogenase"/>
    <property type="match status" value="2"/>
</dbReference>
<gene>
    <name evidence="3" type="ORF">BO87DRAFT_305218</name>
</gene>
<sequence>MEGNGKQKDATDNAPIRPVSSLLSHFENLSHRRAPSAATNGSRDPPSFLRTPEYGDDIRSNRASLDLQRPRSPWGSVPEVERSHSIVHGNGLAPHSESPGISPGRRQNRPMSMNLHSSPQLAPTLTVDSPRSPPRGFGADHEEEISSSRTPPIASRESLPTIPQGIPPAHRPTTPVSASFPTESKADRLSPGTSGSLANGRESPSERNGKSVSLPPPANRAEKPKIPAKPAALSHHEASSLAPQLERASSEDRVSPFSTPPSSPEKTSPKQQPNTRAVPIPRSPSRRSPARPVPGLPTHRSLEERSPAPQPGVHRESSLRRPIPEPPRETKPLMVQIPPRHSGAPEPLATAPLSNYRPPMQDPQERPGLPPRQPSLARRGGPSPSRHSYQVESPAFSLPPPTPYRESRPLYRDELPTPTHVSRQPSISRETRPLYRDELPTPTHVSRQPSISRETRPVPPPAVPERPMPERPMSERPIPERPVVERQAVRPIPSEDEQVPDETPVARTDYPDASSANRRPPLLKSGPQEIHTRYDTRLMDVCGKHVCTTGYITRVWDLTTGEQIMSLSHGETVKCLSVAFKPGLGLEDEGQRLWLGTNSGDLHEVDIATRSIVASRSYPSRREIVKILRHKKEMWTLDDEGRLLVWPPDETGTPNLQYSYHNPYDRVARGHTFSMVVGDLLWLASGKEVHVYQPNARDDVSFKVLSRPLGLQHTGDVTSGAYTTKDGGRVYLGHADGKVTVYSAHDYTCLSVVNVSVYKINCLGIVGDYLWAAYKTGMIYVYDTSTNPWTVKKDWRAHDSPVSGFLLDSSSVWTMNRLQVTSLGDDNCIRLWDGMLEDDWLETRMQARDVEFCKFREIQAVIMTWNAGASTPGSVRTSTFIQDAIHPENPPEILVFGFQELVDLENKKITAKSLLLGSKKKEHGDKEHMSRQYRVWMEHLTRCINDCMPLEESYVLLHSANLIGLFTCVFVKHKERQRIKNIGASEIKRGMGGLHGNKGALILRFVLDDSSLCFINCHLAAGQTQTAHRNNDIAAILEAESLPAENSLATRANHYVSGGDGSMIMDHEICILNGDLNYRIDSIPRNVIIDDIRSNNLTKLLGRDQLLASRRKNPGFRLRSFNEAPITFAPTYKYDVGTDEYDSSDKKRAPAWCDRVLYRGLGRVRQLEYRRHEVRASDHRPVSATFKLRVKTVLPTERAGTWESCQQEFQNEKRRLASEARVLANGSSIEYLITVLGTDPQQARALILGNGN</sequence>
<protein>
    <submittedName>
        <fullName evidence="3">DNase I-like protein</fullName>
    </submittedName>
</protein>
<evidence type="ECO:0000313" key="4">
    <source>
        <dbReference type="Proteomes" id="UP000247647"/>
    </source>
</evidence>
<dbReference type="Gene3D" id="3.60.10.10">
    <property type="entry name" value="Endonuclease/exonuclease/phosphatase"/>
    <property type="match status" value="1"/>
</dbReference>
<feature type="compositionally biased region" description="Basic and acidic residues" evidence="1">
    <location>
        <begin position="1"/>
        <end position="11"/>
    </location>
</feature>
<proteinExistence type="predicted"/>
<dbReference type="InterPro" id="IPR000300">
    <property type="entry name" value="IPPc"/>
</dbReference>
<organism evidence="3 4">
    <name type="scientific">Aspergillus neoniger (strain CBS 115656)</name>
    <dbReference type="NCBI Taxonomy" id="1448310"/>
    <lineage>
        <taxon>Eukaryota</taxon>
        <taxon>Fungi</taxon>
        <taxon>Dikarya</taxon>
        <taxon>Ascomycota</taxon>
        <taxon>Pezizomycotina</taxon>
        <taxon>Eurotiomycetes</taxon>
        <taxon>Eurotiomycetidae</taxon>
        <taxon>Eurotiales</taxon>
        <taxon>Aspergillaceae</taxon>
        <taxon>Aspergillus</taxon>
        <taxon>Aspergillus subgen. Circumdati</taxon>
    </lineage>
</organism>
<dbReference type="PANTHER" id="PTHR11200:SF240">
    <property type="entry name" value="INOSITOL POLYPHOSPHATE 5-PHOSPHATASE C9G1.10C-RELATED"/>
    <property type="match status" value="1"/>
</dbReference>
<dbReference type="Pfam" id="PF22669">
    <property type="entry name" value="Exo_endo_phos2"/>
    <property type="match status" value="1"/>
</dbReference>
<feature type="compositionally biased region" description="Polar residues" evidence="1">
    <location>
        <begin position="443"/>
        <end position="452"/>
    </location>
</feature>
<dbReference type="InterPro" id="IPR036691">
    <property type="entry name" value="Endo/exonu/phosph_ase_sf"/>
</dbReference>
<name>A0A318YSD8_ASPNB</name>
<dbReference type="InterPro" id="IPR001680">
    <property type="entry name" value="WD40_rpt"/>
</dbReference>
<accession>A0A318YSD8</accession>
<dbReference type="InterPro" id="IPR015943">
    <property type="entry name" value="WD40/YVTN_repeat-like_dom_sf"/>
</dbReference>
<dbReference type="PANTHER" id="PTHR11200">
    <property type="entry name" value="INOSITOL 5-PHOSPHATASE"/>
    <property type="match status" value="1"/>
</dbReference>
<feature type="compositionally biased region" description="Polar residues" evidence="1">
    <location>
        <begin position="109"/>
        <end position="129"/>
    </location>
</feature>
<dbReference type="SUPFAM" id="SSF50978">
    <property type="entry name" value="WD40 repeat-like"/>
    <property type="match status" value="1"/>
</dbReference>
<feature type="domain" description="Inositol polyphosphate-related phosphatase" evidence="2">
    <location>
        <begin position="856"/>
        <end position="1194"/>
    </location>
</feature>
<dbReference type="GO" id="GO:0046856">
    <property type="term" value="P:phosphatidylinositol dephosphorylation"/>
    <property type="evidence" value="ECO:0007669"/>
    <property type="project" value="InterPro"/>
</dbReference>
<dbReference type="OrthoDB" id="2248459at2759"/>
<feature type="compositionally biased region" description="Basic and acidic residues" evidence="1">
    <location>
        <begin position="313"/>
        <end position="331"/>
    </location>
</feature>
<dbReference type="Proteomes" id="UP000247647">
    <property type="component" value="Unassembled WGS sequence"/>
</dbReference>
<dbReference type="AlphaFoldDB" id="A0A318YSD8"/>
<evidence type="ECO:0000313" key="3">
    <source>
        <dbReference type="EMBL" id="PYH35663.1"/>
    </source>
</evidence>